<reference evidence="1 2" key="1">
    <citation type="journal article" date="2004" name="Science">
        <title>A predator unmasked: life cycle of Bdellovibrio bacteriovorus from a genomic perspective.</title>
        <authorList>
            <person name="Rendulic S."/>
            <person name="Jagtap P."/>
            <person name="Rosinus A."/>
            <person name="Eppinger M."/>
            <person name="Baar C."/>
            <person name="Lanz C."/>
            <person name="Keller H."/>
            <person name="Lambert C."/>
            <person name="Evans K.J."/>
            <person name="Goesmann A."/>
            <person name="Meyer F."/>
            <person name="Sockett R.E."/>
            <person name="Schuster S.C."/>
        </authorList>
    </citation>
    <scope>NUCLEOTIDE SEQUENCE [LARGE SCALE GENOMIC DNA]</scope>
    <source>
        <strain evidence="2">ATCC 15356 / DSM 50701 / NCIMB 9529 / HD100</strain>
    </source>
</reference>
<organism evidence="1 2">
    <name type="scientific">Bdellovibrio bacteriovorus (strain ATCC 15356 / DSM 50701 / NCIMB 9529 / HD100)</name>
    <dbReference type="NCBI Taxonomy" id="264462"/>
    <lineage>
        <taxon>Bacteria</taxon>
        <taxon>Pseudomonadati</taxon>
        <taxon>Bdellovibrionota</taxon>
        <taxon>Bdellovibrionia</taxon>
        <taxon>Bdellovibrionales</taxon>
        <taxon>Pseudobdellovibrionaceae</taxon>
        <taxon>Bdellovibrio</taxon>
    </lineage>
</organism>
<accession>Q6MLW5</accession>
<dbReference type="Pfam" id="PF17164">
    <property type="entry name" value="DUF5122"/>
    <property type="match status" value="2"/>
</dbReference>
<dbReference type="KEGG" id="bba:Bd1888"/>
<dbReference type="InterPro" id="IPR013431">
    <property type="entry name" value="Delta_60_rpt"/>
</dbReference>
<evidence type="ECO:0000313" key="2">
    <source>
        <dbReference type="Proteomes" id="UP000008080"/>
    </source>
</evidence>
<name>Q6MLW5_BDEBA</name>
<dbReference type="GeneID" id="93012848"/>
<dbReference type="Gene3D" id="2.80.10.50">
    <property type="match status" value="2"/>
</dbReference>
<protein>
    <submittedName>
        <fullName evidence="1">Uncharacterized protein</fullName>
    </submittedName>
</protein>
<dbReference type="RefSeq" id="WP_011164343.1">
    <property type="nucleotide sequence ID" value="NC_005363.1"/>
</dbReference>
<sequence length="873" mass="95105">MDVSGTLHTYLRAFLLFFVTVFVFAGCTLSASFTDLTGSAEAPSAPSGSNFLGQLSKTSAINWSYEFDATESVERAILSASGDRIVAAVVNSGPVVMRIRPDGSVNTAFGNNGLISLPTVPTYNGFNAIYVSEDSNQNILVGWSLEGDWNANGRNYAIAIARFSSSGSLDLTFGNSGLFVFELTEPIYVRGILADASGYFIIGPGNFNGTGYLGYIFKIKEDGTFDTNYANNGRLIFNPPVVVGENFRDMHLSAASIAPDSSLYITGQIYGDISGYSGVIYKVLATGAIDGTWGNSGLVRYDSPAQAWDTFHDIKIHDNKIYIAGEGPNFPDLDGVILRYNLNGTLDNTFDGDGVQRLKDVAGFGGGADYVRILAIDSAGNIFIHGTSLDAADSNYTFIAKLLPNGSLDASYGIAGIAFIDFERDAWDYPRAAVFNSDESITVFNNFVIRDASTSQKGNLVSAKLLTSGTMDNTYGENGFKENSEKYLQIVNLEPTHSQFHDGAFYAVYSAQTGNDGPILVIHKTLPNGNSDTNFGDSGFFVVKRVLAAKMIISDGIYLLAEYFDSNSYELNLRIFKYSLDGSPDSNFGVGGIMELPWDEDFETSTRNGQMAMGPDLHLYVTAYIFDIANGEPHTALWKVHSQTGAPWEDPQTSNTIKILAPADNGRSNEPTIIVDDIHNKVYLMSGDAPGSETMIIRRYNLDLSPDTDFNSTGALAETEFSGQFTEFVEINKMHLFNGDLYVSVYEQNEDFGVSALVKLTNTGAVDTSFGEDGLVHPGGNLTDRIWHSADFYYDEVRKNIIAANYTETEDENFLMSFSKINITSAPVSTTFVTEVPNPVYFNNCSFSSVHGLHCIKNDWSPSKTETSLSIFK</sequence>
<dbReference type="NCBIfam" id="TIGR02608">
    <property type="entry name" value="delta_60_rpt"/>
    <property type="match status" value="6"/>
</dbReference>
<evidence type="ECO:0000313" key="1">
    <source>
        <dbReference type="EMBL" id="CAE79741.1"/>
    </source>
</evidence>
<dbReference type="AlphaFoldDB" id="Q6MLW5"/>
<proteinExistence type="predicted"/>
<dbReference type="eggNOG" id="COG3386">
    <property type="taxonomic scope" value="Bacteria"/>
</dbReference>
<dbReference type="STRING" id="264462.Bd1888"/>
<keyword evidence="2" id="KW-1185">Reference proteome</keyword>
<gene>
    <name evidence="1" type="ordered locus">Bd1888</name>
</gene>
<dbReference type="HOGENOM" id="CLU_330828_0_0_7"/>
<dbReference type="EMBL" id="BX842651">
    <property type="protein sequence ID" value="CAE79741.1"/>
    <property type="molecule type" value="Genomic_DNA"/>
</dbReference>
<dbReference type="Proteomes" id="UP000008080">
    <property type="component" value="Chromosome"/>
</dbReference>